<protein>
    <submittedName>
        <fullName evidence="2">Uncharacterized protein</fullName>
    </submittedName>
</protein>
<name>A0A7R9DW22_TIMPO</name>
<organism evidence="2">
    <name type="scientific">Timema poppense</name>
    <name type="common">Walking stick</name>
    <dbReference type="NCBI Taxonomy" id="170557"/>
    <lineage>
        <taxon>Eukaryota</taxon>
        <taxon>Metazoa</taxon>
        <taxon>Ecdysozoa</taxon>
        <taxon>Arthropoda</taxon>
        <taxon>Hexapoda</taxon>
        <taxon>Insecta</taxon>
        <taxon>Pterygota</taxon>
        <taxon>Neoptera</taxon>
        <taxon>Polyneoptera</taxon>
        <taxon>Phasmatodea</taxon>
        <taxon>Timematodea</taxon>
        <taxon>Timematoidea</taxon>
        <taxon>Timematidae</taxon>
        <taxon>Timema</taxon>
    </lineage>
</organism>
<feature type="region of interest" description="Disordered" evidence="1">
    <location>
        <begin position="34"/>
        <end position="53"/>
    </location>
</feature>
<accession>A0A7R9DW22</accession>
<dbReference type="AlphaFoldDB" id="A0A7R9DW22"/>
<gene>
    <name evidence="2" type="ORF">TPSB3V08_LOCUS15387</name>
</gene>
<dbReference type="EMBL" id="OD072428">
    <property type="protein sequence ID" value="CAD7421972.1"/>
    <property type="molecule type" value="Genomic_DNA"/>
</dbReference>
<evidence type="ECO:0000256" key="1">
    <source>
        <dbReference type="SAM" id="MobiDB-lite"/>
    </source>
</evidence>
<proteinExistence type="predicted"/>
<sequence>MWTSAPVRATTVSRPVSTLPVATCVLARKGSLYTQTTGPAGESLRYQKKNKTP</sequence>
<reference evidence="2" key="1">
    <citation type="submission" date="2020-11" db="EMBL/GenBank/DDBJ databases">
        <authorList>
            <person name="Tran Van P."/>
        </authorList>
    </citation>
    <scope>NUCLEOTIDE SEQUENCE</scope>
</reference>
<evidence type="ECO:0000313" key="2">
    <source>
        <dbReference type="EMBL" id="CAD7421972.1"/>
    </source>
</evidence>